<dbReference type="GO" id="GO:0005543">
    <property type="term" value="F:phospholipid binding"/>
    <property type="evidence" value="ECO:0007669"/>
    <property type="project" value="TreeGrafter"/>
</dbReference>
<feature type="transmembrane region" description="Helical" evidence="1">
    <location>
        <begin position="6"/>
        <end position="25"/>
    </location>
</feature>
<dbReference type="AlphaFoldDB" id="A0A1G7IRZ3"/>
<accession>A0A1G7IRZ3</accession>
<dbReference type="InterPro" id="IPR003399">
    <property type="entry name" value="Mce/MlaD"/>
</dbReference>
<keyword evidence="1" id="KW-0812">Transmembrane</keyword>
<dbReference type="RefSeq" id="WP_092152588.1">
    <property type="nucleotide sequence ID" value="NZ_FNBX01000002.1"/>
</dbReference>
<dbReference type="InterPro" id="IPR030970">
    <property type="entry name" value="ABC_MlaD"/>
</dbReference>
<evidence type="ECO:0000313" key="4">
    <source>
        <dbReference type="Proteomes" id="UP000199355"/>
    </source>
</evidence>
<reference evidence="4" key="1">
    <citation type="submission" date="2016-10" db="EMBL/GenBank/DDBJ databases">
        <authorList>
            <person name="Varghese N."/>
            <person name="Submissions S."/>
        </authorList>
    </citation>
    <scope>NUCLEOTIDE SEQUENCE [LARGE SCALE GENOMIC DNA]</scope>
    <source>
        <strain evidence="4">KHC7</strain>
    </source>
</reference>
<keyword evidence="1" id="KW-0472">Membrane</keyword>
<evidence type="ECO:0000313" key="3">
    <source>
        <dbReference type="EMBL" id="SDF15365.1"/>
    </source>
</evidence>
<dbReference type="PANTHER" id="PTHR33371:SF4">
    <property type="entry name" value="INTERMEMBRANE PHOSPHOLIPID TRANSPORT SYSTEM BINDING PROTEIN MLAD"/>
    <property type="match status" value="1"/>
</dbReference>
<dbReference type="Proteomes" id="UP000199355">
    <property type="component" value="Unassembled WGS sequence"/>
</dbReference>
<evidence type="ECO:0000256" key="1">
    <source>
        <dbReference type="SAM" id="Phobius"/>
    </source>
</evidence>
<keyword evidence="4" id="KW-1185">Reference proteome</keyword>
<dbReference type="EMBL" id="FNBX01000002">
    <property type="protein sequence ID" value="SDF15365.1"/>
    <property type="molecule type" value="Genomic_DNA"/>
</dbReference>
<dbReference type="STRING" id="571438.SAMN05192586_10246"/>
<dbReference type="InterPro" id="IPR052336">
    <property type="entry name" value="MlaD_Phospholipid_Transporter"/>
</dbReference>
<protein>
    <submittedName>
        <fullName evidence="3">Phospholipid/cholesterol/gamma-HCH transport system substrate-binding protein</fullName>
    </submittedName>
</protein>
<dbReference type="PANTHER" id="PTHR33371">
    <property type="entry name" value="INTERMEMBRANE PHOSPHOLIPID TRANSPORT SYSTEM BINDING PROTEIN MLAD-RELATED"/>
    <property type="match status" value="1"/>
</dbReference>
<evidence type="ECO:0000259" key="2">
    <source>
        <dbReference type="Pfam" id="PF02470"/>
    </source>
</evidence>
<organism evidence="3 4">
    <name type="scientific">Desulfovibrio legallii</name>
    <dbReference type="NCBI Taxonomy" id="571438"/>
    <lineage>
        <taxon>Bacteria</taxon>
        <taxon>Pseudomonadati</taxon>
        <taxon>Thermodesulfobacteriota</taxon>
        <taxon>Desulfovibrionia</taxon>
        <taxon>Desulfovibrionales</taxon>
        <taxon>Desulfovibrionaceae</taxon>
        <taxon>Desulfovibrio</taxon>
    </lineage>
</organism>
<proteinExistence type="predicted"/>
<gene>
    <name evidence="3" type="ORF">SAMN05192586_10246</name>
</gene>
<name>A0A1G7IRZ3_9BACT</name>
<dbReference type="Pfam" id="PF02470">
    <property type="entry name" value="MlaD"/>
    <property type="match status" value="1"/>
</dbReference>
<keyword evidence="1" id="KW-1133">Transmembrane helix</keyword>
<feature type="domain" description="Mce/MlaD" evidence="2">
    <location>
        <begin position="37"/>
        <end position="116"/>
    </location>
</feature>
<dbReference type="GO" id="GO:0005548">
    <property type="term" value="F:phospholipid transporter activity"/>
    <property type="evidence" value="ECO:0007669"/>
    <property type="project" value="TreeGrafter"/>
</dbReference>
<dbReference type="NCBIfam" id="TIGR04430">
    <property type="entry name" value="OM_asym_MlaD"/>
    <property type="match status" value="1"/>
</dbReference>
<dbReference type="OrthoDB" id="9788420at2"/>
<sequence length="150" mass="15985">MNSARETAVGLFVLIGLLCVAYLTVKLGKMELFSSQGFELVARFDSVSGLRVGADVEMSGVPVGRVVDIHLDPDPVRNQAVVRLRLHKDLRLSDDSMASIRTSGLIGDKYVSLSRGGSDQMLAPGDAITETESAVDLGTLISKYAFGGVK</sequence>